<dbReference type="AlphaFoldDB" id="A0A938WWX6"/>
<dbReference type="PANTHER" id="PTHR39420:SF2">
    <property type="entry name" value="HYDROLASE"/>
    <property type="match status" value="1"/>
</dbReference>
<keyword evidence="2" id="KW-0482">Metalloprotease</keyword>
<dbReference type="InterPro" id="IPR018766">
    <property type="entry name" value="Zinicin_2"/>
</dbReference>
<dbReference type="SUPFAM" id="SSF55486">
    <property type="entry name" value="Metalloproteases ('zincins'), catalytic domain"/>
    <property type="match status" value="2"/>
</dbReference>
<keyword evidence="3" id="KW-1185">Reference proteome</keyword>
<dbReference type="Proteomes" id="UP000718821">
    <property type="component" value="Unassembled WGS sequence"/>
</dbReference>
<gene>
    <name evidence="2" type="ORF">H7U32_02275</name>
</gene>
<dbReference type="Gene3D" id="1.20.150.30">
    <property type="entry name" value="Zincin-like metallopeptidase, N-terminal domain"/>
    <property type="match status" value="1"/>
</dbReference>
<sequence length="579" mass="60041">MDENAIHDWLIRCFGPVQGEMAWDQISRLPDAIKEQLLSQDPSTLPDPSQVQQMMAAFTAGGLNTMGDMQQAVESGPINVRLAKSLALQQASQGAQNSVSAAEAQSFRGALSEANLWLDTACAFDPAPGEPEVLTRAAWVEGTIDAWAKFAAPVAQSMSDALASVLSERLGGALGDGEIAGMFAGPVPIPIPEGMKDPVQLMKLLGNTSFAMQLGQAAGALSREVRGSFDQGIALLPNPAGGLIAQNVVAYAKSLNGEAPAAGESGETGHPIGFASAKAGAPVPEGAAGTLPVDGIGEAERIPQDEVTAFLALVEVAHARLFANVPWLMPRFEALIGKYARGIAIDLDAMEEQIRGAESMDPESLSDAVNLTKVAIPDTPEQQEALASLQNLLALVEGWVDCVVWRAGMAHIPHIEQLREMLRRERAVGGPAERTFESLLGMRLQPKRMREAAALWEMTGAAEGDEARDAKWTHPDLLPALPGAAKPKDSAPGAGPAAADGAASGDAHPAGGTAAGANDATLSGDSSSIDWDAELAALLDAEHGDDEGDGDSDGGSDDAKDAPDSTDSPDSPNSPDSAD</sequence>
<feature type="compositionally biased region" description="Low complexity" evidence="1">
    <location>
        <begin position="482"/>
        <end position="517"/>
    </location>
</feature>
<feature type="region of interest" description="Disordered" evidence="1">
    <location>
        <begin position="475"/>
        <end position="579"/>
    </location>
</feature>
<feature type="compositionally biased region" description="Low complexity" evidence="1">
    <location>
        <begin position="565"/>
        <end position="579"/>
    </location>
</feature>
<accession>A0A938WWX6</accession>
<reference evidence="2" key="1">
    <citation type="submission" date="2020-08" db="EMBL/GenBank/DDBJ databases">
        <authorList>
            <person name="Cejkova D."/>
            <person name="Kubasova T."/>
            <person name="Jahodarova E."/>
            <person name="Rychlik I."/>
        </authorList>
    </citation>
    <scope>NUCLEOTIDE SEQUENCE</scope>
    <source>
        <strain evidence="2">An836</strain>
    </source>
</reference>
<protein>
    <submittedName>
        <fullName evidence="2">Zinc-dependent metalloprotease</fullName>
    </submittedName>
</protein>
<dbReference type="PANTHER" id="PTHR39420">
    <property type="match status" value="1"/>
</dbReference>
<dbReference type="InterPro" id="IPR042271">
    <property type="entry name" value="Zinicin_2_N"/>
</dbReference>
<feature type="compositionally biased region" description="Acidic residues" evidence="1">
    <location>
        <begin position="543"/>
        <end position="556"/>
    </location>
</feature>
<feature type="compositionally biased region" description="Polar residues" evidence="1">
    <location>
        <begin position="520"/>
        <end position="529"/>
    </location>
</feature>
<reference evidence="2" key="2">
    <citation type="journal article" date="2021" name="Sci. Rep.">
        <title>The distribution of antibiotic resistance genes in chicken gut microbiota commensals.</title>
        <authorList>
            <person name="Juricova H."/>
            <person name="Matiasovicova J."/>
            <person name="Kubasova T."/>
            <person name="Cejkova D."/>
            <person name="Rychlik I."/>
        </authorList>
    </citation>
    <scope>NUCLEOTIDE SEQUENCE</scope>
    <source>
        <strain evidence="2">An836</strain>
    </source>
</reference>
<dbReference type="GO" id="GO:0008237">
    <property type="term" value="F:metallopeptidase activity"/>
    <property type="evidence" value="ECO:0007669"/>
    <property type="project" value="UniProtKB-KW"/>
</dbReference>
<dbReference type="NCBIfam" id="TIGR03624">
    <property type="entry name" value="putative hydrolase"/>
    <property type="match status" value="1"/>
</dbReference>
<organism evidence="2 3">
    <name type="scientific">Bifidobacterium pullorum subsp. saeculare</name>
    <dbReference type="NCBI Taxonomy" id="78257"/>
    <lineage>
        <taxon>Bacteria</taxon>
        <taxon>Bacillati</taxon>
        <taxon>Actinomycetota</taxon>
        <taxon>Actinomycetes</taxon>
        <taxon>Bifidobacteriales</taxon>
        <taxon>Bifidobacteriaceae</taxon>
        <taxon>Bifidobacterium</taxon>
    </lineage>
</organism>
<evidence type="ECO:0000313" key="2">
    <source>
        <dbReference type="EMBL" id="MBM6699172.1"/>
    </source>
</evidence>
<dbReference type="Pfam" id="PF10103">
    <property type="entry name" value="Zincin_2"/>
    <property type="match status" value="2"/>
</dbReference>
<keyword evidence="2" id="KW-0378">Hydrolase</keyword>
<evidence type="ECO:0000256" key="1">
    <source>
        <dbReference type="SAM" id="MobiDB-lite"/>
    </source>
</evidence>
<dbReference type="EMBL" id="JACLYU010000002">
    <property type="protein sequence ID" value="MBM6699172.1"/>
    <property type="molecule type" value="Genomic_DNA"/>
</dbReference>
<comment type="caution">
    <text evidence="2">The sequence shown here is derived from an EMBL/GenBank/DDBJ whole genome shotgun (WGS) entry which is preliminary data.</text>
</comment>
<dbReference type="RefSeq" id="WP_204467676.1">
    <property type="nucleotide sequence ID" value="NZ_JACLYU010000002.1"/>
</dbReference>
<evidence type="ECO:0000313" key="3">
    <source>
        <dbReference type="Proteomes" id="UP000718821"/>
    </source>
</evidence>
<keyword evidence="2" id="KW-0645">Protease</keyword>
<name>A0A938WWX6_9BIFI</name>
<proteinExistence type="predicted"/>